<keyword evidence="3" id="KW-1185">Reference proteome</keyword>
<gene>
    <name evidence="2" type="ORF">NDU88_004360</name>
</gene>
<dbReference type="EMBL" id="JANPWB010000013">
    <property type="protein sequence ID" value="KAJ1106962.1"/>
    <property type="molecule type" value="Genomic_DNA"/>
</dbReference>
<name>A0AAV7MTP5_PLEWA</name>
<dbReference type="Proteomes" id="UP001066276">
    <property type="component" value="Chromosome 9"/>
</dbReference>
<feature type="region of interest" description="Disordered" evidence="1">
    <location>
        <begin position="25"/>
        <end position="49"/>
    </location>
</feature>
<reference evidence="2" key="1">
    <citation type="journal article" date="2022" name="bioRxiv">
        <title>Sequencing and chromosome-scale assembly of the giantPleurodeles waltlgenome.</title>
        <authorList>
            <person name="Brown T."/>
            <person name="Elewa A."/>
            <person name="Iarovenko S."/>
            <person name="Subramanian E."/>
            <person name="Araus A.J."/>
            <person name="Petzold A."/>
            <person name="Susuki M."/>
            <person name="Suzuki K.-i.T."/>
            <person name="Hayashi T."/>
            <person name="Toyoda A."/>
            <person name="Oliveira C."/>
            <person name="Osipova E."/>
            <person name="Leigh N.D."/>
            <person name="Simon A."/>
            <person name="Yun M.H."/>
        </authorList>
    </citation>
    <scope>NUCLEOTIDE SEQUENCE</scope>
    <source>
        <strain evidence="2">20211129_DDA</strain>
        <tissue evidence="2">Liver</tissue>
    </source>
</reference>
<proteinExistence type="predicted"/>
<evidence type="ECO:0000313" key="3">
    <source>
        <dbReference type="Proteomes" id="UP001066276"/>
    </source>
</evidence>
<dbReference type="AlphaFoldDB" id="A0AAV7MTP5"/>
<evidence type="ECO:0000313" key="2">
    <source>
        <dbReference type="EMBL" id="KAJ1106962.1"/>
    </source>
</evidence>
<evidence type="ECO:0000256" key="1">
    <source>
        <dbReference type="SAM" id="MobiDB-lite"/>
    </source>
</evidence>
<sequence>MHLITGLVPELVQMMLQTIEHGCGACSGTGKHEETSEGHSPRALNEKPPWSFKSLNEKLMTSNPFGAERAFNSVRVHPSMVTVMKPLSLPWEQETGYEAL</sequence>
<protein>
    <submittedName>
        <fullName evidence="2">Uncharacterized protein</fullName>
    </submittedName>
</protein>
<feature type="compositionally biased region" description="Basic and acidic residues" evidence="1">
    <location>
        <begin position="30"/>
        <end position="40"/>
    </location>
</feature>
<comment type="caution">
    <text evidence="2">The sequence shown here is derived from an EMBL/GenBank/DDBJ whole genome shotgun (WGS) entry which is preliminary data.</text>
</comment>
<organism evidence="2 3">
    <name type="scientific">Pleurodeles waltl</name>
    <name type="common">Iberian ribbed newt</name>
    <dbReference type="NCBI Taxonomy" id="8319"/>
    <lineage>
        <taxon>Eukaryota</taxon>
        <taxon>Metazoa</taxon>
        <taxon>Chordata</taxon>
        <taxon>Craniata</taxon>
        <taxon>Vertebrata</taxon>
        <taxon>Euteleostomi</taxon>
        <taxon>Amphibia</taxon>
        <taxon>Batrachia</taxon>
        <taxon>Caudata</taxon>
        <taxon>Salamandroidea</taxon>
        <taxon>Salamandridae</taxon>
        <taxon>Pleurodelinae</taxon>
        <taxon>Pleurodeles</taxon>
    </lineage>
</organism>
<accession>A0AAV7MTP5</accession>